<feature type="transmembrane region" description="Helical" evidence="1">
    <location>
        <begin position="34"/>
        <end position="53"/>
    </location>
</feature>
<feature type="transmembrane region" description="Helical" evidence="1">
    <location>
        <begin position="143"/>
        <end position="167"/>
    </location>
</feature>
<protein>
    <recommendedName>
        <fullName evidence="4">DUF4199 domain-containing protein</fullName>
    </recommendedName>
</protein>
<keyword evidence="1" id="KW-0812">Transmembrane</keyword>
<name>A0ABQ1SHU0_9FLAO</name>
<dbReference type="EMBL" id="BMGM01000004">
    <property type="protein sequence ID" value="GGE32570.1"/>
    <property type="molecule type" value="Genomic_DNA"/>
</dbReference>
<keyword evidence="3" id="KW-1185">Reference proteome</keyword>
<keyword evidence="1" id="KW-1133">Transmembrane helix</keyword>
<evidence type="ECO:0008006" key="4">
    <source>
        <dbReference type="Google" id="ProtNLM"/>
    </source>
</evidence>
<organism evidence="2 3">
    <name type="scientific">Psychroflexus planctonicus</name>
    <dbReference type="NCBI Taxonomy" id="1526575"/>
    <lineage>
        <taxon>Bacteria</taxon>
        <taxon>Pseudomonadati</taxon>
        <taxon>Bacteroidota</taxon>
        <taxon>Flavobacteriia</taxon>
        <taxon>Flavobacteriales</taxon>
        <taxon>Flavobacteriaceae</taxon>
        <taxon>Psychroflexus</taxon>
    </lineage>
</organism>
<dbReference type="RefSeq" id="WP_188458102.1">
    <property type="nucleotide sequence ID" value="NZ_BMGM01000004.1"/>
</dbReference>
<accession>A0ABQ1SHU0</accession>
<evidence type="ECO:0000313" key="3">
    <source>
        <dbReference type="Proteomes" id="UP000599179"/>
    </source>
</evidence>
<feature type="transmembrane region" description="Helical" evidence="1">
    <location>
        <begin position="12"/>
        <end position="28"/>
    </location>
</feature>
<comment type="caution">
    <text evidence="2">The sequence shown here is derived from an EMBL/GenBank/DDBJ whole genome shotgun (WGS) entry which is preliminary data.</text>
</comment>
<keyword evidence="1" id="KW-0472">Membrane</keyword>
<gene>
    <name evidence="2" type="ORF">GCM10010832_11050</name>
</gene>
<evidence type="ECO:0000256" key="1">
    <source>
        <dbReference type="SAM" id="Phobius"/>
    </source>
</evidence>
<feature type="transmembrane region" description="Helical" evidence="1">
    <location>
        <begin position="73"/>
        <end position="93"/>
    </location>
</feature>
<dbReference type="InterPro" id="IPR025250">
    <property type="entry name" value="DUF4199"/>
</dbReference>
<evidence type="ECO:0000313" key="2">
    <source>
        <dbReference type="EMBL" id="GGE32570.1"/>
    </source>
</evidence>
<dbReference type="Proteomes" id="UP000599179">
    <property type="component" value="Unassembled WGS sequence"/>
</dbReference>
<proteinExistence type="predicted"/>
<sequence length="173" mass="19073">MDTQNNIKSLGFKYGGFYALLYILILVVEESFDLKNQVVISIGGIVLSFLIVWQATNEFKSLGDGLIDLASGIKLGLAIGAIGGLGYALFMYVNYSFINTEFVETAREEIQNQLQLQRESGQLKTDEEAEMAEKAALLFTSPFVLATIALIGQLFKTFIFGLIIGLINRNKNS</sequence>
<dbReference type="Pfam" id="PF13858">
    <property type="entry name" value="DUF4199"/>
    <property type="match status" value="1"/>
</dbReference>
<reference evidence="3" key="1">
    <citation type="journal article" date="2019" name="Int. J. Syst. Evol. Microbiol.">
        <title>The Global Catalogue of Microorganisms (GCM) 10K type strain sequencing project: providing services to taxonomists for standard genome sequencing and annotation.</title>
        <authorList>
            <consortium name="The Broad Institute Genomics Platform"/>
            <consortium name="The Broad Institute Genome Sequencing Center for Infectious Disease"/>
            <person name="Wu L."/>
            <person name="Ma J."/>
        </authorList>
    </citation>
    <scope>NUCLEOTIDE SEQUENCE [LARGE SCALE GENOMIC DNA]</scope>
    <source>
        <strain evidence="3">CGMCC 1.12931</strain>
    </source>
</reference>